<dbReference type="GO" id="GO:0005886">
    <property type="term" value="C:plasma membrane"/>
    <property type="evidence" value="ECO:0007669"/>
    <property type="project" value="UniProtKB-SubCell"/>
</dbReference>
<keyword evidence="5 6" id="KW-0472">Membrane</keyword>
<gene>
    <name evidence="8" type="ORF">MRM62_00615</name>
</gene>
<dbReference type="InterPro" id="IPR017850">
    <property type="entry name" value="Alkaline_phosphatase_core_sf"/>
</dbReference>
<feature type="transmembrane region" description="Helical" evidence="6">
    <location>
        <begin position="80"/>
        <end position="99"/>
    </location>
</feature>
<feature type="transmembrane region" description="Helical" evidence="6">
    <location>
        <begin position="119"/>
        <end position="141"/>
    </location>
</feature>
<evidence type="ECO:0000313" key="8">
    <source>
        <dbReference type="EMBL" id="XAG24755.1"/>
    </source>
</evidence>
<dbReference type="PANTHER" id="PTHR47371">
    <property type="entry name" value="LIPOTEICHOIC ACID SYNTHASE"/>
    <property type="match status" value="1"/>
</dbReference>
<dbReference type="Pfam" id="PF00884">
    <property type="entry name" value="Sulfatase"/>
    <property type="match status" value="1"/>
</dbReference>
<sequence>MPRVFIPLSLLLFSAALLSKVVALFLADTALISMTSHQWWQALLWGTRLDLVMVALSVVIVLLVHLATGGYKPLRWLPKLVAAIAAVWIIMTTAADAIYTMQTGTHITFEVFTAEDSEFALLITALQTSPLLVIAASILSVMSIIGASKLPFQPLTLSGKRLISSGFFSVILLAATITVVRGGWSDAPQSPMSAHKIGNAEQAFIAWSAPYSITYHLVKGAKNAAQQITPRITLDYDKQPLLQAQLVNLKQANIVFVLLESWASVDMQSYAGQVDATPFFDQLRAQSLSAHAMYANGFRTVQGIFASHCSFPNPVSSSVAGTQLQTKAYSCLPQLLREQGWQTHFIQGSGKGSVGQFAQSLGYQFSYGKTDYDFSAEQNYWGYMDDGIYRFSLDKITALEQQDQPWLVTINTGTTHDTYLPDESLYVFGKDNSDQVRRSVLHHADGALERFITQLNQTVKRPTLVVLMSDHTALGSSHDLSANSIPFLIYATDGSIAANTLDISTSQRDITPTIFDWLGGEVPWFSGFSLLKPDKHQGGAQFVQGESIRWIEQDNLIRFNARTGALEQCAKVADDTITLLAHPCDDEFQSLWKQAKTFTFISQQLLFDGQTQYYSNQRMHALP</sequence>
<feature type="transmembrane region" description="Helical" evidence="6">
    <location>
        <begin position="162"/>
        <end position="184"/>
    </location>
</feature>
<evidence type="ECO:0000256" key="6">
    <source>
        <dbReference type="SAM" id="Phobius"/>
    </source>
</evidence>
<keyword evidence="2" id="KW-1003">Cell membrane</keyword>
<evidence type="ECO:0000256" key="3">
    <source>
        <dbReference type="ARBA" id="ARBA00022692"/>
    </source>
</evidence>
<keyword evidence="4 6" id="KW-1133">Transmembrane helix</keyword>
<evidence type="ECO:0000259" key="7">
    <source>
        <dbReference type="Pfam" id="PF00884"/>
    </source>
</evidence>
<dbReference type="AlphaFoldDB" id="A0AAU6SXQ2"/>
<name>A0AAU6SXQ2_UNCXX</name>
<dbReference type="InterPro" id="IPR000917">
    <property type="entry name" value="Sulfatase_N"/>
</dbReference>
<dbReference type="Gene3D" id="3.40.720.10">
    <property type="entry name" value="Alkaline Phosphatase, subunit A"/>
    <property type="match status" value="1"/>
</dbReference>
<accession>A0AAU6SXQ2</accession>
<organism evidence="8">
    <name type="scientific">bacterium 19CA03SA04</name>
    <dbReference type="NCBI Taxonomy" id="2920698"/>
    <lineage>
        <taxon>Bacteria</taxon>
    </lineage>
</organism>
<protein>
    <submittedName>
        <fullName evidence="8">LTA synthase family protein</fullName>
    </submittedName>
</protein>
<dbReference type="CDD" id="cd16015">
    <property type="entry name" value="LTA_synthase"/>
    <property type="match status" value="1"/>
</dbReference>
<dbReference type="InterPro" id="IPR050448">
    <property type="entry name" value="OpgB/LTA_synthase_biosynth"/>
</dbReference>
<evidence type="ECO:0000256" key="5">
    <source>
        <dbReference type="ARBA" id="ARBA00023136"/>
    </source>
</evidence>
<comment type="subcellular location">
    <subcellularLocation>
        <location evidence="1">Cell membrane</location>
        <topology evidence="1">Multi-pass membrane protein</topology>
    </subcellularLocation>
</comment>
<feature type="domain" description="Sulfatase N-terminal" evidence="7">
    <location>
        <begin position="253"/>
        <end position="519"/>
    </location>
</feature>
<evidence type="ECO:0000256" key="2">
    <source>
        <dbReference type="ARBA" id="ARBA00022475"/>
    </source>
</evidence>
<dbReference type="SUPFAM" id="SSF53649">
    <property type="entry name" value="Alkaline phosphatase-like"/>
    <property type="match status" value="1"/>
</dbReference>
<proteinExistence type="predicted"/>
<keyword evidence="3 6" id="KW-0812">Transmembrane</keyword>
<evidence type="ECO:0000256" key="1">
    <source>
        <dbReference type="ARBA" id="ARBA00004651"/>
    </source>
</evidence>
<dbReference type="EMBL" id="CP095340">
    <property type="protein sequence ID" value="XAG24755.1"/>
    <property type="molecule type" value="Genomic_DNA"/>
</dbReference>
<reference evidence="8" key="1">
    <citation type="submission" date="2022-03" db="EMBL/GenBank/DDBJ databases">
        <title>Sea Food Isolates.</title>
        <authorList>
            <person name="Li c."/>
        </authorList>
    </citation>
    <scope>NUCLEOTIDE SEQUENCE</scope>
    <source>
        <strain evidence="8">19CA03SA04</strain>
    </source>
</reference>
<feature type="transmembrane region" description="Helical" evidence="6">
    <location>
        <begin position="51"/>
        <end position="68"/>
    </location>
</feature>
<dbReference type="PANTHER" id="PTHR47371:SF3">
    <property type="entry name" value="PHOSPHOGLYCEROL TRANSFERASE I"/>
    <property type="match status" value="1"/>
</dbReference>
<evidence type="ECO:0000256" key="4">
    <source>
        <dbReference type="ARBA" id="ARBA00022989"/>
    </source>
</evidence>